<dbReference type="InterPro" id="IPR044037">
    <property type="entry name" value="FANCL_d3"/>
</dbReference>
<dbReference type="InterPro" id="IPR001841">
    <property type="entry name" value="Znf_RING"/>
</dbReference>
<evidence type="ECO:0000313" key="6">
    <source>
        <dbReference type="Proteomes" id="UP000075809"/>
    </source>
</evidence>
<evidence type="ECO:0000259" key="4">
    <source>
        <dbReference type="PROSITE" id="PS50089"/>
    </source>
</evidence>
<dbReference type="Gene3D" id="3.30.40.10">
    <property type="entry name" value="Zinc/RING finger domain, C3HC4 (zinc finger)"/>
    <property type="match status" value="1"/>
</dbReference>
<gene>
    <name evidence="5" type="ORF">ALC60_04827</name>
</gene>
<evidence type="ECO:0000256" key="3">
    <source>
        <dbReference type="PROSITE-ProRule" id="PRU00175"/>
    </source>
</evidence>
<dbReference type="SMART" id="SM01197">
    <property type="entry name" value="FANCL_C"/>
    <property type="match status" value="1"/>
</dbReference>
<keyword evidence="2" id="KW-0862">Zinc</keyword>
<reference evidence="5 6" key="1">
    <citation type="submission" date="2015-09" db="EMBL/GenBank/DDBJ databases">
        <title>Trachymyrmex zeteki WGS genome.</title>
        <authorList>
            <person name="Nygaard S."/>
            <person name="Hu H."/>
            <person name="Boomsma J."/>
            <person name="Zhang G."/>
        </authorList>
    </citation>
    <scope>NUCLEOTIDE SEQUENCE [LARGE SCALE GENOMIC DNA]</scope>
    <source>
        <strain evidence="5">Tzet28-1</strain>
        <tissue evidence="5">Whole body</tissue>
    </source>
</reference>
<dbReference type="GO" id="GO:0008270">
    <property type="term" value="F:zinc ion binding"/>
    <property type="evidence" value="ECO:0007669"/>
    <property type="project" value="UniProtKB-KW"/>
</dbReference>
<dbReference type="InterPro" id="IPR026848">
    <property type="entry name" value="Fancl"/>
</dbReference>
<dbReference type="InterPro" id="IPR013083">
    <property type="entry name" value="Znf_RING/FYVE/PHD"/>
</dbReference>
<dbReference type="PANTHER" id="PTHR13206">
    <property type="entry name" value="UBIQUITIN LIGASE PROTEIN PHF9 FANCONI ANEMIA GROUP L PROTEIN"/>
    <property type="match status" value="1"/>
</dbReference>
<evidence type="ECO:0000313" key="5">
    <source>
        <dbReference type="EMBL" id="KYQ56213.1"/>
    </source>
</evidence>
<dbReference type="Proteomes" id="UP000075809">
    <property type="component" value="Unassembled WGS sequence"/>
</dbReference>
<dbReference type="Pfam" id="PF18891">
    <property type="entry name" value="FANCL_d3"/>
    <property type="match status" value="1"/>
</dbReference>
<dbReference type="AlphaFoldDB" id="A0A151X766"/>
<dbReference type="PROSITE" id="PS50089">
    <property type="entry name" value="ZF_RING_2"/>
    <property type="match status" value="1"/>
</dbReference>
<dbReference type="Pfam" id="PF11793">
    <property type="entry name" value="FANCL_C"/>
    <property type="match status" value="1"/>
</dbReference>
<proteinExistence type="predicted"/>
<dbReference type="KEGG" id="mzt:108722017"/>
<dbReference type="GO" id="GO:0061630">
    <property type="term" value="F:ubiquitin protein ligase activity"/>
    <property type="evidence" value="ECO:0007669"/>
    <property type="project" value="TreeGrafter"/>
</dbReference>
<dbReference type="Gene3D" id="3.10.110.20">
    <property type="entry name" value="RWD domain-like"/>
    <property type="match status" value="1"/>
</dbReference>
<dbReference type="GO" id="GO:0036297">
    <property type="term" value="P:interstrand cross-link repair"/>
    <property type="evidence" value="ECO:0007669"/>
    <property type="project" value="InterPro"/>
</dbReference>
<dbReference type="STRING" id="64791.A0A151X766"/>
<protein>
    <submittedName>
        <fullName evidence="5">E3 ubiquitin-protein ligase FANCL</fullName>
    </submittedName>
</protein>
<feature type="domain" description="RING-type" evidence="4">
    <location>
        <begin position="323"/>
        <end position="380"/>
    </location>
</feature>
<name>A0A151X766_9HYME</name>
<dbReference type="OrthoDB" id="10263265at2759"/>
<keyword evidence="1 3" id="KW-0479">Metal-binding</keyword>
<dbReference type="SUPFAM" id="SSF57850">
    <property type="entry name" value="RING/U-box"/>
    <property type="match status" value="1"/>
</dbReference>
<accession>A0A151X766</accession>
<dbReference type="EMBL" id="KQ982450">
    <property type="protein sequence ID" value="KYQ56213.1"/>
    <property type="molecule type" value="Genomic_DNA"/>
</dbReference>
<dbReference type="GO" id="GO:0006513">
    <property type="term" value="P:protein monoubiquitination"/>
    <property type="evidence" value="ECO:0007669"/>
    <property type="project" value="TreeGrafter"/>
</dbReference>
<sequence length="389" mass="44946">MATKHNYNYEEILKWHPEMILISESPVTWQGFLLVSELCVSAGNARCPRIKVKLVMPNYPSFDKARISFDKHIAFLRNIKFSREVKESIKSQKKTVSSFLSQLQLLIGKYIHKTSKVCIFDFESTRDLLHDIKATLQNQSDVQLSCDQNLSTIKLSLREIFLTLQRCKGIDIPWKVVSSNMPESFEKMVLGKNLNVVTTKFKWQVEILEGIWEQLKEIDENCWVIDPPKPNKSHMHRRIHLSQSISVTITIDPVALTAAPTIQFSGSDNEVKRQTEDVSNNIHNWNPDCNILDNLRMLLNMYTFPEQQDSLDDLQGVINNRECGICFSETSETNELPNKICNNEKCMKHFHSVCLSKWLQTDAANQVLFNQIYGNCPHCNEKMMCRIEC</sequence>
<dbReference type="GO" id="GO:0043240">
    <property type="term" value="C:Fanconi anaemia nuclear complex"/>
    <property type="evidence" value="ECO:0007669"/>
    <property type="project" value="InterPro"/>
</dbReference>
<evidence type="ECO:0000256" key="1">
    <source>
        <dbReference type="ARBA" id="ARBA00022771"/>
    </source>
</evidence>
<dbReference type="PANTHER" id="PTHR13206:SF0">
    <property type="entry name" value="E3 UBIQUITIN-PROTEIN LIGASE FANCL"/>
    <property type="match status" value="1"/>
</dbReference>
<keyword evidence="1 3" id="KW-0863">Zinc-finger</keyword>
<organism evidence="5 6">
    <name type="scientific">Mycetomoellerius zeteki</name>
    <dbReference type="NCBI Taxonomy" id="64791"/>
    <lineage>
        <taxon>Eukaryota</taxon>
        <taxon>Metazoa</taxon>
        <taxon>Ecdysozoa</taxon>
        <taxon>Arthropoda</taxon>
        <taxon>Hexapoda</taxon>
        <taxon>Insecta</taxon>
        <taxon>Pterygota</taxon>
        <taxon>Neoptera</taxon>
        <taxon>Endopterygota</taxon>
        <taxon>Hymenoptera</taxon>
        <taxon>Apocrita</taxon>
        <taxon>Aculeata</taxon>
        <taxon>Formicoidea</taxon>
        <taxon>Formicidae</taxon>
        <taxon>Myrmicinae</taxon>
        <taxon>Mycetomoellerius</taxon>
    </lineage>
</organism>
<evidence type="ECO:0000256" key="2">
    <source>
        <dbReference type="ARBA" id="ARBA00022833"/>
    </source>
</evidence>
<dbReference type="CDD" id="cd23832">
    <property type="entry name" value="DRWD-C_FANCL"/>
    <property type="match status" value="1"/>
</dbReference>
<keyword evidence="6" id="KW-1185">Reference proteome</keyword>
<dbReference type="InterPro" id="IPR043003">
    <property type="entry name" value="FANCL_d3_sf"/>
</dbReference>
<dbReference type="InterPro" id="IPR026850">
    <property type="entry name" value="FANCL_C"/>
</dbReference>